<dbReference type="EMBL" id="CAFBNF010000103">
    <property type="protein sequence ID" value="CAB4944140.1"/>
    <property type="molecule type" value="Genomic_DNA"/>
</dbReference>
<organism evidence="2">
    <name type="scientific">freshwater metagenome</name>
    <dbReference type="NCBI Taxonomy" id="449393"/>
    <lineage>
        <taxon>unclassified sequences</taxon>
        <taxon>metagenomes</taxon>
        <taxon>ecological metagenomes</taxon>
    </lineage>
</organism>
<evidence type="ECO:0000313" key="2">
    <source>
        <dbReference type="EMBL" id="CAB4944140.1"/>
    </source>
</evidence>
<proteinExistence type="predicted"/>
<dbReference type="Pfam" id="PF00753">
    <property type="entry name" value="Lactamase_B"/>
    <property type="match status" value="1"/>
</dbReference>
<gene>
    <name evidence="2" type="ORF">UFOPK3773_01026</name>
    <name evidence="3" type="ORF">UFOPK3992_00359</name>
</gene>
<dbReference type="AlphaFoldDB" id="A0A6J7JKS5"/>
<dbReference type="Gene3D" id="3.60.15.10">
    <property type="entry name" value="Ribonuclease Z/Hydroxyacylglutathione hydrolase-like"/>
    <property type="match status" value="1"/>
</dbReference>
<sequence length="247" mass="27302">MKINEHLYIVGGGDYGYNLSNRLDSNSYVLDVGGELWMIDAGFDGGERVLANIKSDGLDPAAITRIFVTHYHADHAGALAYMRKTIGDHVQIAISELEAPAVREADEETTGLKWAKSFGFYPSDFIWEPCDIDVELTHNQTVKTGDFEITAILTNGHCNGHMNFLVSGEGKSYLFSGDHVFWGGKIILQNVADSSVQDYAASMNKLLEYEFQALMPGHLNFSLENGRRHVQSAADQFNRIGLPPSLL</sequence>
<dbReference type="EMBL" id="CAFBOZ010000034">
    <property type="protein sequence ID" value="CAB4995941.1"/>
    <property type="molecule type" value="Genomic_DNA"/>
</dbReference>
<dbReference type="CDD" id="cd06262">
    <property type="entry name" value="metallo-hydrolase-like_MBL-fold"/>
    <property type="match status" value="1"/>
</dbReference>
<dbReference type="SMART" id="SM00849">
    <property type="entry name" value="Lactamase_B"/>
    <property type="match status" value="1"/>
</dbReference>
<dbReference type="InterPro" id="IPR050662">
    <property type="entry name" value="Sec-metab_biosynth-thioest"/>
</dbReference>
<dbReference type="InterPro" id="IPR036866">
    <property type="entry name" value="RibonucZ/Hydroxyglut_hydro"/>
</dbReference>
<evidence type="ECO:0000313" key="3">
    <source>
        <dbReference type="EMBL" id="CAB4995941.1"/>
    </source>
</evidence>
<dbReference type="PANTHER" id="PTHR23131:SF0">
    <property type="entry name" value="ENDORIBONUCLEASE LACTB2"/>
    <property type="match status" value="1"/>
</dbReference>
<dbReference type="SUPFAM" id="SSF56281">
    <property type="entry name" value="Metallo-hydrolase/oxidoreductase"/>
    <property type="match status" value="1"/>
</dbReference>
<reference evidence="2" key="1">
    <citation type="submission" date="2020-05" db="EMBL/GenBank/DDBJ databases">
        <authorList>
            <person name="Chiriac C."/>
            <person name="Salcher M."/>
            <person name="Ghai R."/>
            <person name="Kavagutti S V."/>
        </authorList>
    </citation>
    <scope>NUCLEOTIDE SEQUENCE</scope>
</reference>
<dbReference type="PANTHER" id="PTHR23131">
    <property type="entry name" value="ENDORIBONUCLEASE LACTB2"/>
    <property type="match status" value="1"/>
</dbReference>
<feature type="domain" description="Metallo-beta-lactamase" evidence="1">
    <location>
        <begin position="24"/>
        <end position="218"/>
    </location>
</feature>
<evidence type="ECO:0000259" key="1">
    <source>
        <dbReference type="SMART" id="SM00849"/>
    </source>
</evidence>
<protein>
    <submittedName>
        <fullName evidence="2">Unannotated protein</fullName>
    </submittedName>
</protein>
<accession>A0A6J7JKS5</accession>
<dbReference type="InterPro" id="IPR001279">
    <property type="entry name" value="Metallo-B-lactamas"/>
</dbReference>
<name>A0A6J7JKS5_9ZZZZ</name>